<feature type="compositionally biased region" description="Polar residues" evidence="7">
    <location>
        <begin position="260"/>
        <end position="272"/>
    </location>
</feature>
<keyword evidence="3 5" id="KW-0221">Differentiation</keyword>
<feature type="coiled-coil region" evidence="6">
    <location>
        <begin position="50"/>
        <end position="80"/>
    </location>
</feature>
<dbReference type="GO" id="GO:0009908">
    <property type="term" value="P:flower development"/>
    <property type="evidence" value="ECO:0007669"/>
    <property type="project" value="UniProtKB-KW"/>
</dbReference>
<proteinExistence type="evidence at transcript level"/>
<feature type="compositionally biased region" description="Low complexity" evidence="7">
    <location>
        <begin position="249"/>
        <end position="259"/>
    </location>
</feature>
<evidence type="ECO:0000256" key="2">
    <source>
        <dbReference type="ARBA" id="ARBA00022473"/>
    </source>
</evidence>
<gene>
    <name evidence="8" type="ordered locus">At5g27230</name>
</gene>
<dbReference type="AlphaFoldDB" id="Q1KS65"/>
<evidence type="ECO:0000256" key="3">
    <source>
        <dbReference type="ARBA" id="ARBA00022782"/>
    </source>
</evidence>
<dbReference type="PANTHER" id="PTHR31791:SF60">
    <property type="entry name" value="FRIGIDA-LIKE PROTEIN 5"/>
    <property type="match status" value="1"/>
</dbReference>
<dbReference type="InterPro" id="IPR012474">
    <property type="entry name" value="Frigida"/>
</dbReference>
<accession>Q1KS65</accession>
<evidence type="ECO:0000256" key="6">
    <source>
        <dbReference type="SAM" id="Coils"/>
    </source>
</evidence>
<keyword evidence="6" id="KW-0175">Coiled coil</keyword>
<dbReference type="GO" id="GO:0030154">
    <property type="term" value="P:cell differentiation"/>
    <property type="evidence" value="ECO:0007669"/>
    <property type="project" value="UniProtKB-KW"/>
</dbReference>
<dbReference type="ExpressionAtlas" id="Q1KS65">
    <property type="expression patterns" value="baseline and differential"/>
</dbReference>
<sequence>MEKVTSGLELVDISKRNFRKTLESLQEGAHSLLLLTIQWKEIESYFDSTRSVLEERAKELEALEESIKVKALELEKKEKELCLIDESMKAKQSEFEKKEKDFDLEQKAEFKADDLLGLLDNSYWQTVSPDLCQFLGLDDAIPGFIQNLIKTGHRIKAIDYIYSFGMVHRFQPVSAIINDSLRITKESAEKSYREAKNESTTQVAAIDRQVRALRAAIKCISCHKLESEFQLGDLEEQIKSLLKLRRNTSNGSGSGSASSKPDSTIKQSQTAKPPTVAEVAPVTSNIPLEPSTEAASSSASKPFSKKNKRGKKRSMSGNNQSSGHIASHTSNHYPSHDYSLNQRLTWPVDNYDRGFTGFPNPDYNNNQWGQPEGPQFYHLYQPLDPRYRNY</sequence>
<feature type="compositionally biased region" description="Polar residues" evidence="7">
    <location>
        <begin position="315"/>
        <end position="336"/>
    </location>
</feature>
<dbReference type="EMBL" id="DQ459197">
    <property type="protein sequence ID" value="ABE97195.1"/>
    <property type="molecule type" value="mRNA"/>
</dbReference>
<evidence type="ECO:0000256" key="1">
    <source>
        <dbReference type="ARBA" id="ARBA00008956"/>
    </source>
</evidence>
<protein>
    <recommendedName>
        <fullName evidence="5">FRIGIDA-like protein</fullName>
    </recommendedName>
</protein>
<evidence type="ECO:0000313" key="8">
    <source>
        <dbReference type="EMBL" id="ABE97195.1"/>
    </source>
</evidence>
<feature type="compositionally biased region" description="Basic residues" evidence="7">
    <location>
        <begin position="303"/>
        <end position="314"/>
    </location>
</feature>
<comment type="similarity">
    <text evidence="1 5">Belongs to the Frigida family.</text>
</comment>
<dbReference type="Pfam" id="PF07899">
    <property type="entry name" value="Frigida"/>
    <property type="match status" value="1"/>
</dbReference>
<organism evidence="8">
    <name type="scientific">Arabidopsis thaliana</name>
    <name type="common">Mouse-ear cress</name>
    <dbReference type="NCBI Taxonomy" id="3702"/>
    <lineage>
        <taxon>Eukaryota</taxon>
        <taxon>Viridiplantae</taxon>
        <taxon>Streptophyta</taxon>
        <taxon>Embryophyta</taxon>
        <taxon>Tracheophyta</taxon>
        <taxon>Spermatophyta</taxon>
        <taxon>Magnoliopsida</taxon>
        <taxon>eudicotyledons</taxon>
        <taxon>Gunneridae</taxon>
        <taxon>Pentapetalae</taxon>
        <taxon>rosids</taxon>
        <taxon>malvids</taxon>
        <taxon>Brassicales</taxon>
        <taxon>Brassicaceae</taxon>
        <taxon>Camelineae</taxon>
        <taxon>Arabidopsis</taxon>
    </lineage>
</organism>
<evidence type="ECO:0000256" key="7">
    <source>
        <dbReference type="SAM" id="MobiDB-lite"/>
    </source>
</evidence>
<dbReference type="PANTHER" id="PTHR31791">
    <property type="entry name" value="FRIGIDA-LIKE PROTEIN 3-RELATED"/>
    <property type="match status" value="1"/>
</dbReference>
<name>Q1KS65_ARATH</name>
<evidence type="ECO:0000256" key="5">
    <source>
        <dbReference type="RuleBase" id="RU364012"/>
    </source>
</evidence>
<keyword evidence="4 5" id="KW-0287">Flowering</keyword>
<keyword evidence="2 5" id="KW-0217">Developmental protein</keyword>
<evidence type="ECO:0000256" key="4">
    <source>
        <dbReference type="ARBA" id="ARBA00023089"/>
    </source>
</evidence>
<reference evidence="8" key="1">
    <citation type="submission" date="2006-03" db="EMBL/GenBank/DDBJ databases">
        <authorList>
            <person name="Underwood B.A."/>
            <person name="Xiao Y."/>
            <person name="Moskal W."/>
            <person name="Monaghan E."/>
            <person name="Wang W."/>
            <person name="Redman J."/>
            <person name="Wu H.C."/>
            <person name="Utterback T."/>
            <person name="Town C.D."/>
        </authorList>
    </citation>
    <scope>NUCLEOTIDE SEQUENCE</scope>
</reference>
<feature type="region of interest" description="Disordered" evidence="7">
    <location>
        <begin position="246"/>
        <end position="336"/>
    </location>
</feature>